<dbReference type="AlphaFoldDB" id="A0A7W6NKT0"/>
<comment type="caution">
    <text evidence="6">The sequence shown here is derived from an EMBL/GenBank/DDBJ whole genome shotgun (WGS) entry which is preliminary data.</text>
</comment>
<evidence type="ECO:0000256" key="2">
    <source>
        <dbReference type="ARBA" id="ARBA00008954"/>
    </source>
</evidence>
<dbReference type="InterPro" id="IPR015421">
    <property type="entry name" value="PyrdxlP-dep_Trfase_major"/>
</dbReference>
<comment type="cofactor">
    <cofactor evidence="1">
        <name>pyridoxal 5'-phosphate</name>
        <dbReference type="ChEBI" id="CHEBI:597326"/>
    </cofactor>
</comment>
<dbReference type="Pfam" id="PF01636">
    <property type="entry name" value="APH"/>
    <property type="match status" value="1"/>
</dbReference>
<protein>
    <submittedName>
        <fullName evidence="6">Uncharacterized protein</fullName>
    </submittedName>
</protein>
<dbReference type="Proteomes" id="UP000528286">
    <property type="component" value="Unassembled WGS sequence"/>
</dbReference>
<dbReference type="Gene3D" id="3.90.1150.10">
    <property type="entry name" value="Aspartate Aminotransferase, domain 1"/>
    <property type="match status" value="1"/>
</dbReference>
<name>A0A7W6NKT0_9HYPH</name>
<dbReference type="GO" id="GO:0030170">
    <property type="term" value="F:pyridoxal phosphate binding"/>
    <property type="evidence" value="ECO:0007669"/>
    <property type="project" value="InterPro"/>
</dbReference>
<dbReference type="Pfam" id="PF01551">
    <property type="entry name" value="Peptidase_M23"/>
    <property type="match status" value="1"/>
</dbReference>
<dbReference type="InterPro" id="IPR002575">
    <property type="entry name" value="Aminoglycoside_PTrfase"/>
</dbReference>
<dbReference type="InterPro" id="IPR005814">
    <property type="entry name" value="Aminotrans_3"/>
</dbReference>
<evidence type="ECO:0000256" key="3">
    <source>
        <dbReference type="ARBA" id="ARBA00022898"/>
    </source>
</evidence>
<dbReference type="CDD" id="cd12797">
    <property type="entry name" value="M23_peptidase"/>
    <property type="match status" value="1"/>
</dbReference>
<dbReference type="Gene3D" id="2.70.70.10">
    <property type="entry name" value="Glucose Permease (Domain IIA)"/>
    <property type="match status" value="1"/>
</dbReference>
<evidence type="ECO:0000313" key="7">
    <source>
        <dbReference type="Proteomes" id="UP000528286"/>
    </source>
</evidence>
<reference evidence="6 7" key="1">
    <citation type="submission" date="2020-08" db="EMBL/GenBank/DDBJ databases">
        <title>Genomic Encyclopedia of Type Strains, Phase IV (KMG-IV): sequencing the most valuable type-strain genomes for metagenomic binning, comparative biology and taxonomic classification.</title>
        <authorList>
            <person name="Goeker M."/>
        </authorList>
    </citation>
    <scope>NUCLEOTIDE SEQUENCE [LARGE SCALE GENOMIC DNA]</scope>
    <source>
        <strain evidence="6 7">DSM 29853</strain>
    </source>
</reference>
<dbReference type="RefSeq" id="WP_183367077.1">
    <property type="nucleotide sequence ID" value="NZ_JACIEZ010000006.1"/>
</dbReference>
<dbReference type="InterPro" id="IPR049704">
    <property type="entry name" value="Aminotrans_3_PPA_site"/>
</dbReference>
<dbReference type="PROSITE" id="PS00600">
    <property type="entry name" value="AA_TRANSFER_CLASS_3"/>
    <property type="match status" value="1"/>
</dbReference>
<dbReference type="InterPro" id="IPR016047">
    <property type="entry name" value="M23ase_b-sheet_dom"/>
</dbReference>
<dbReference type="Pfam" id="PF00202">
    <property type="entry name" value="Aminotran_3"/>
    <property type="match status" value="1"/>
</dbReference>
<dbReference type="SUPFAM" id="SSF56112">
    <property type="entry name" value="Protein kinase-like (PK-like)"/>
    <property type="match status" value="1"/>
</dbReference>
<keyword evidence="3" id="KW-0663">Pyridoxal phosphate</keyword>
<dbReference type="EMBL" id="JACIEZ010000006">
    <property type="protein sequence ID" value="MBB4065780.1"/>
    <property type="molecule type" value="Genomic_DNA"/>
</dbReference>
<feature type="domain" description="M23ase beta-sheet core" evidence="4">
    <location>
        <begin position="441"/>
        <end position="541"/>
    </location>
</feature>
<evidence type="ECO:0000259" key="4">
    <source>
        <dbReference type="Pfam" id="PF01551"/>
    </source>
</evidence>
<keyword evidence="7" id="KW-1185">Reference proteome</keyword>
<dbReference type="CDD" id="cd00610">
    <property type="entry name" value="OAT_like"/>
    <property type="match status" value="1"/>
</dbReference>
<accession>A0A7W6NKT0</accession>
<dbReference type="SUPFAM" id="SSF53383">
    <property type="entry name" value="PLP-dependent transferases"/>
    <property type="match status" value="1"/>
</dbReference>
<gene>
    <name evidence="6" type="ORF">GGR23_002988</name>
</gene>
<evidence type="ECO:0000313" key="6">
    <source>
        <dbReference type="EMBL" id="MBB4065780.1"/>
    </source>
</evidence>
<organism evidence="6 7">
    <name type="scientific">Gellertiella hungarica</name>
    <dbReference type="NCBI Taxonomy" id="1572859"/>
    <lineage>
        <taxon>Bacteria</taxon>
        <taxon>Pseudomonadati</taxon>
        <taxon>Pseudomonadota</taxon>
        <taxon>Alphaproteobacteria</taxon>
        <taxon>Hyphomicrobiales</taxon>
        <taxon>Rhizobiaceae</taxon>
        <taxon>Gellertiella</taxon>
    </lineage>
</organism>
<evidence type="ECO:0000259" key="5">
    <source>
        <dbReference type="Pfam" id="PF01636"/>
    </source>
</evidence>
<dbReference type="InterPro" id="IPR011009">
    <property type="entry name" value="Kinase-like_dom_sf"/>
</dbReference>
<dbReference type="InterPro" id="IPR015422">
    <property type="entry name" value="PyrdxlP-dep_Trfase_small"/>
</dbReference>
<proteinExistence type="inferred from homology"/>
<dbReference type="GO" id="GO:0008483">
    <property type="term" value="F:transaminase activity"/>
    <property type="evidence" value="ECO:0007669"/>
    <property type="project" value="InterPro"/>
</dbReference>
<evidence type="ECO:0000256" key="1">
    <source>
        <dbReference type="ARBA" id="ARBA00001933"/>
    </source>
</evidence>
<dbReference type="NCBIfam" id="NF004799">
    <property type="entry name" value="PRK06148.1"/>
    <property type="match status" value="1"/>
</dbReference>
<feature type="domain" description="Aminoglycoside phosphotransferase" evidence="5">
    <location>
        <begin position="30"/>
        <end position="270"/>
    </location>
</feature>
<comment type="similarity">
    <text evidence="2">Belongs to the class-III pyridoxal-phosphate-dependent aminotransferase family.</text>
</comment>
<dbReference type="Gene3D" id="3.40.640.10">
    <property type="entry name" value="Type I PLP-dependent aspartate aminotransferase-like (Major domain)"/>
    <property type="match status" value="1"/>
</dbReference>
<sequence length="1014" mass="110880">MNDMLKTTPTFTPEEARSLLETHFGIRGSLSPLESERDQNFKVKSEAGETFILKIVNASEPVIESDFQTALLDHLGHAAPSLPVPHLVPALGGGFLAEAHGAGGLVHRLRLVRWVEGTPLAETERSEAVLRDLGRVLGEFARATRGFMHAGSLRDIDWHLAHADRSRTRLSHVADEKDRAILERFLDRFEGGVKDRLLAQRAGILHNDANDWNVLVSADGKGVSGLIDFGDALHGPLIADIAIAAAYAGLDHPAPVDTAAAILAGYHAAFPVEEEEIELIYDLIAMRLVTSVTISASRRLASAGNPYLSVSERGAWDYLRKLDRMNPLFFTAILRKACGLEAVKGASAVRDWIEANRRALKPLLERPAAFYPAALVPYGDPAHPMTVASAAEEPDRAQAIWEEACRETGAALGIGPFGEKRTVYQGEMFVSRFRAETRRVRHLGLDLFMAAGTPLYTPVAATVRSVEIEHDPLGYGCLISLLHEPEGAPAFVTLWGHMAHEAMDRLKPGQRLEAGALVGHMGAPKENGGWAPHLHLQVSADTRLSATAILGVGEEAYMDVWAELFPDASTFAGVAPEFYRSEGMSREEIVARRRELLLPNLSISYDRPIKFVRGEGVWLIDDRGRAYLDCFNNVCHVGHAHPRVVEALARQAAILNTNTRYLHDNIVRYAERLTATLPKELTVAGFVNSGSEANTVALRLMRARTGSEQAVVLDWAYHGTTQELIDISAYKFNRKGGKGRKPHVHVAPVPDSYRAPSDWPVEEHGRRYAESVAAIIEDLRGRGEKPGFFIAESIPSVAGQVFLPEGYLQEVYRMIREAGGVCIADEVQVGFGRVGSHWWAFETQGVVPDIVTMGKPIGNGHPMAAVVTTREISEAFDNGMEFFNTFGGNPVSSAVGLAVLDVIEDGDLRANALEIGNYLMAAFRRMQDRFEVIGDVRGMGLFLGIELVTDRKTKTPATEIARAVSNGARERGILMGTEGPHDNVLKMRPAMIFTRANADLLIEVLEDTFAAVLA</sequence>
<dbReference type="PANTHER" id="PTHR45688">
    <property type="match status" value="1"/>
</dbReference>
<dbReference type="SUPFAM" id="SSF51261">
    <property type="entry name" value="Duplicated hybrid motif"/>
    <property type="match status" value="1"/>
</dbReference>
<dbReference type="InterPro" id="IPR015424">
    <property type="entry name" value="PyrdxlP-dep_Trfase"/>
</dbReference>
<dbReference type="PANTHER" id="PTHR45688:SF13">
    <property type="entry name" value="ALANINE--GLYOXYLATE AMINOTRANSFERASE 2-LIKE"/>
    <property type="match status" value="1"/>
</dbReference>
<dbReference type="InterPro" id="IPR011055">
    <property type="entry name" value="Dup_hybrid_motif"/>
</dbReference>
<dbReference type="Gene3D" id="3.90.1200.10">
    <property type="match status" value="1"/>
</dbReference>